<protein>
    <submittedName>
        <fullName evidence="1">Uncharacterized protein</fullName>
    </submittedName>
</protein>
<gene>
    <name evidence="1" type="ORF">COX24_03030</name>
</gene>
<reference evidence="1 2" key="1">
    <citation type="submission" date="2017-09" db="EMBL/GenBank/DDBJ databases">
        <title>Depth-based differentiation of microbial function through sediment-hosted aquifers and enrichment of novel symbionts in the deep terrestrial subsurface.</title>
        <authorList>
            <person name="Probst A.J."/>
            <person name="Ladd B."/>
            <person name="Jarett J.K."/>
            <person name="Geller-Mcgrath D.E."/>
            <person name="Sieber C.M."/>
            <person name="Emerson J.B."/>
            <person name="Anantharaman K."/>
            <person name="Thomas B.C."/>
            <person name="Malmstrom R."/>
            <person name="Stieglmeier M."/>
            <person name="Klingl A."/>
            <person name="Woyke T."/>
            <person name="Ryan C.M."/>
            <person name="Banfield J.F."/>
        </authorList>
    </citation>
    <scope>NUCLEOTIDE SEQUENCE [LARGE SCALE GENOMIC DNA]</scope>
    <source>
        <strain evidence="1">CG23_combo_of_CG06-09_8_20_14_all_37_87_8</strain>
    </source>
</reference>
<accession>A0A2G9ZEE2</accession>
<dbReference type="Proteomes" id="UP000230447">
    <property type="component" value="Unassembled WGS sequence"/>
</dbReference>
<organism evidence="1 2">
    <name type="scientific">bacterium (Candidatus Gribaldobacteria) CG23_combo_of_CG06-09_8_20_14_all_37_87_8</name>
    <dbReference type="NCBI Taxonomy" id="2014278"/>
    <lineage>
        <taxon>Bacteria</taxon>
        <taxon>Candidatus Gribaldobacteria</taxon>
    </lineage>
</organism>
<evidence type="ECO:0000313" key="1">
    <source>
        <dbReference type="EMBL" id="PIP31545.1"/>
    </source>
</evidence>
<dbReference type="EMBL" id="PCSB01000062">
    <property type="protein sequence ID" value="PIP31545.1"/>
    <property type="molecule type" value="Genomic_DNA"/>
</dbReference>
<comment type="caution">
    <text evidence="1">The sequence shown here is derived from an EMBL/GenBank/DDBJ whole genome shotgun (WGS) entry which is preliminary data.</text>
</comment>
<name>A0A2G9ZEE2_9BACT</name>
<dbReference type="AlphaFoldDB" id="A0A2G9ZEE2"/>
<evidence type="ECO:0000313" key="2">
    <source>
        <dbReference type="Proteomes" id="UP000230447"/>
    </source>
</evidence>
<sequence>MAQSGSKTQFLLIPSVAPFKLYKSSLKFLRFSLRQILDKKLSGRADFFGSTAGGGAALE</sequence>
<proteinExistence type="predicted"/>